<dbReference type="GO" id="GO:0016491">
    <property type="term" value="F:oxidoreductase activity"/>
    <property type="evidence" value="ECO:0007669"/>
    <property type="project" value="UniProtKB-KW"/>
</dbReference>
<sequence length="399" mass="43046">MAAPLIAGTAAAEVIRSNGVQPAGTVLPDRAVGRPFPAGFSFPEQAVTIPNDGRRVGYAVVGLGSFALNQMIPALMGTDHCQLTAVVTGNPEKGAGIARTYGLPQDAIYSYERFDEIANDDRVDVVYIVLPTGLHAEWTKKAFAAGKHVLVEKCMATSPAECEEMIAASEAANRKLMVAYRVHFEPYNMKAKELIRGGEIGMPRMLHTTNHRVADLSRPSDVWRLDRSLAGGGALPDYGIYGLNGMQYFLGEQPVEVSARITTPADDPRFLEVEDHVSALLTFPSGAMGNLSTSYNTENSNTIEVYGTQGRVSMDPATFYGGNTLTLRQGRSTDRLDPGDSSVQFAAQLDHMASAVLEDTPILTPGEMGLRDCRIIEAIYTSAREGRPVKLSPDATMME</sequence>
<gene>
    <name evidence="4" type="ORF">GCM10011342_26640</name>
</gene>
<protein>
    <submittedName>
        <fullName evidence="4">Glucose-fructose oxidoreductase</fullName>
    </submittedName>
</protein>
<proteinExistence type="predicted"/>
<dbReference type="Gene3D" id="3.40.50.720">
    <property type="entry name" value="NAD(P)-binding Rossmann-like Domain"/>
    <property type="match status" value="1"/>
</dbReference>
<evidence type="ECO:0000256" key="1">
    <source>
        <dbReference type="ARBA" id="ARBA00023002"/>
    </source>
</evidence>
<dbReference type="Pfam" id="PF01408">
    <property type="entry name" value="GFO_IDH_MocA"/>
    <property type="match status" value="1"/>
</dbReference>
<reference evidence="4" key="2">
    <citation type="submission" date="2020-09" db="EMBL/GenBank/DDBJ databases">
        <authorList>
            <person name="Sun Q."/>
            <person name="Zhou Y."/>
        </authorList>
    </citation>
    <scope>NUCLEOTIDE SEQUENCE</scope>
    <source>
        <strain evidence="4">CGMCC 1.12921</strain>
    </source>
</reference>
<dbReference type="Gene3D" id="3.30.360.10">
    <property type="entry name" value="Dihydrodipicolinate Reductase, domain 2"/>
    <property type="match status" value="1"/>
</dbReference>
<keyword evidence="5" id="KW-1185">Reference proteome</keyword>
<feature type="domain" description="GFO/IDH/MocA-like oxidoreductase" evidence="3">
    <location>
        <begin position="190"/>
        <end position="312"/>
    </location>
</feature>
<dbReference type="GO" id="GO:0000166">
    <property type="term" value="F:nucleotide binding"/>
    <property type="evidence" value="ECO:0007669"/>
    <property type="project" value="InterPro"/>
</dbReference>
<dbReference type="AlphaFoldDB" id="A0A8J2V3W1"/>
<dbReference type="PRINTS" id="PR01775">
    <property type="entry name" value="GLFROXRDTASE"/>
</dbReference>
<dbReference type="Pfam" id="PF22725">
    <property type="entry name" value="GFO_IDH_MocA_C3"/>
    <property type="match status" value="1"/>
</dbReference>
<keyword evidence="1" id="KW-0560">Oxidoreductase</keyword>
<evidence type="ECO:0000313" key="5">
    <source>
        <dbReference type="Proteomes" id="UP000613582"/>
    </source>
</evidence>
<dbReference type="Proteomes" id="UP000613582">
    <property type="component" value="Unassembled WGS sequence"/>
</dbReference>
<accession>A0A8J2V3W1</accession>
<dbReference type="RefSeq" id="WP_206711156.1">
    <property type="nucleotide sequence ID" value="NZ_BMGH01000001.1"/>
</dbReference>
<evidence type="ECO:0000259" key="2">
    <source>
        <dbReference type="Pfam" id="PF01408"/>
    </source>
</evidence>
<dbReference type="InterPro" id="IPR008354">
    <property type="entry name" value="Glc-Fru_OxRdtase_bac"/>
</dbReference>
<evidence type="ECO:0000313" key="4">
    <source>
        <dbReference type="EMBL" id="GGD16527.1"/>
    </source>
</evidence>
<dbReference type="InterPro" id="IPR000683">
    <property type="entry name" value="Gfo/Idh/MocA-like_OxRdtase_N"/>
</dbReference>
<dbReference type="InterPro" id="IPR055170">
    <property type="entry name" value="GFO_IDH_MocA-like_dom"/>
</dbReference>
<comment type="caution">
    <text evidence="4">The sequence shown here is derived from an EMBL/GenBank/DDBJ whole genome shotgun (WGS) entry which is preliminary data.</text>
</comment>
<dbReference type="InterPro" id="IPR050463">
    <property type="entry name" value="Gfo/Idh/MocA_oxidrdct_glycsds"/>
</dbReference>
<dbReference type="PANTHER" id="PTHR43818:SF11">
    <property type="entry name" value="BCDNA.GH03377"/>
    <property type="match status" value="1"/>
</dbReference>
<dbReference type="SUPFAM" id="SSF55347">
    <property type="entry name" value="Glyceraldehyde-3-phosphate dehydrogenase-like, C-terminal domain"/>
    <property type="match status" value="1"/>
</dbReference>
<dbReference type="EMBL" id="BMGH01000001">
    <property type="protein sequence ID" value="GGD16527.1"/>
    <property type="molecule type" value="Genomic_DNA"/>
</dbReference>
<organism evidence="4 5">
    <name type="scientific">Aquisalinus flavus</name>
    <dbReference type="NCBI Taxonomy" id="1526572"/>
    <lineage>
        <taxon>Bacteria</taxon>
        <taxon>Pseudomonadati</taxon>
        <taxon>Pseudomonadota</taxon>
        <taxon>Alphaproteobacteria</taxon>
        <taxon>Parvularculales</taxon>
        <taxon>Parvularculaceae</taxon>
        <taxon>Aquisalinus</taxon>
    </lineage>
</organism>
<dbReference type="InterPro" id="IPR036291">
    <property type="entry name" value="NAD(P)-bd_dom_sf"/>
</dbReference>
<dbReference type="SUPFAM" id="SSF51735">
    <property type="entry name" value="NAD(P)-binding Rossmann-fold domains"/>
    <property type="match status" value="1"/>
</dbReference>
<reference evidence="4" key="1">
    <citation type="journal article" date="2014" name="Int. J. Syst. Evol. Microbiol.">
        <title>Complete genome sequence of Corynebacterium casei LMG S-19264T (=DSM 44701T), isolated from a smear-ripened cheese.</title>
        <authorList>
            <consortium name="US DOE Joint Genome Institute (JGI-PGF)"/>
            <person name="Walter F."/>
            <person name="Albersmeier A."/>
            <person name="Kalinowski J."/>
            <person name="Ruckert C."/>
        </authorList>
    </citation>
    <scope>NUCLEOTIDE SEQUENCE</scope>
    <source>
        <strain evidence="4">CGMCC 1.12921</strain>
    </source>
</reference>
<feature type="domain" description="Gfo/Idh/MocA-like oxidoreductase N-terminal" evidence="2">
    <location>
        <begin position="57"/>
        <end position="180"/>
    </location>
</feature>
<name>A0A8J2V3W1_9PROT</name>
<evidence type="ECO:0000259" key="3">
    <source>
        <dbReference type="Pfam" id="PF22725"/>
    </source>
</evidence>
<dbReference type="PANTHER" id="PTHR43818">
    <property type="entry name" value="BCDNA.GH03377"/>
    <property type="match status" value="1"/>
</dbReference>